<organism evidence="2">
    <name type="scientific">marine sediment metagenome</name>
    <dbReference type="NCBI Taxonomy" id="412755"/>
    <lineage>
        <taxon>unclassified sequences</taxon>
        <taxon>metagenomes</taxon>
        <taxon>ecological metagenomes</taxon>
    </lineage>
</organism>
<evidence type="ECO:0000313" key="2">
    <source>
        <dbReference type="EMBL" id="GAG20737.1"/>
    </source>
</evidence>
<name>X0WBZ4_9ZZZZ</name>
<gene>
    <name evidence="2" type="ORF">S01H1_51131</name>
</gene>
<dbReference type="AlphaFoldDB" id="X0WBZ4"/>
<feature type="non-terminal residue" evidence="2">
    <location>
        <position position="126"/>
    </location>
</feature>
<accession>X0WBZ4</accession>
<proteinExistence type="predicted"/>
<comment type="caution">
    <text evidence="2">The sequence shown here is derived from an EMBL/GenBank/DDBJ whole genome shotgun (WGS) entry which is preliminary data.</text>
</comment>
<sequence length="126" mass="14537">MARQKLDRETRKALLGARKLIEENAKADGNEAETRKRIDHIFEVLMGYDTFKHVTREYAIHGAGDTVHCDIAIQLDRESSKPDFLVEVKRVNIDLAPRHIRQAASYAIDIGCEWVLLTNSKEWKLY</sequence>
<dbReference type="Pfam" id="PF13588">
    <property type="entry name" value="HSDR_N_2"/>
    <property type="match status" value="1"/>
</dbReference>
<dbReference type="EMBL" id="BARS01032985">
    <property type="protein sequence ID" value="GAG20737.1"/>
    <property type="molecule type" value="Genomic_DNA"/>
</dbReference>
<reference evidence="2" key="1">
    <citation type="journal article" date="2014" name="Front. Microbiol.">
        <title>High frequency of phylogenetically diverse reductive dehalogenase-homologous genes in deep subseafloor sedimentary metagenomes.</title>
        <authorList>
            <person name="Kawai M."/>
            <person name="Futagami T."/>
            <person name="Toyoda A."/>
            <person name="Takaki Y."/>
            <person name="Nishi S."/>
            <person name="Hori S."/>
            <person name="Arai W."/>
            <person name="Tsubouchi T."/>
            <person name="Morono Y."/>
            <person name="Uchiyama I."/>
            <person name="Ito T."/>
            <person name="Fujiyama A."/>
            <person name="Inagaki F."/>
            <person name="Takami H."/>
        </authorList>
    </citation>
    <scope>NUCLEOTIDE SEQUENCE</scope>
    <source>
        <strain evidence="2">Expedition CK06-06</strain>
    </source>
</reference>
<dbReference type="InterPro" id="IPR029464">
    <property type="entry name" value="HSDR_N"/>
</dbReference>
<feature type="domain" description="Type I restriction enzyme R protein N-terminal" evidence="1">
    <location>
        <begin position="31"/>
        <end position="124"/>
    </location>
</feature>
<evidence type="ECO:0000259" key="1">
    <source>
        <dbReference type="Pfam" id="PF13588"/>
    </source>
</evidence>
<protein>
    <recommendedName>
        <fullName evidence="1">Type I restriction enzyme R protein N-terminal domain-containing protein</fullName>
    </recommendedName>
</protein>